<gene>
    <name evidence="1" type="ORF">PAPOLLO_LOCUS803</name>
</gene>
<dbReference type="EMBL" id="CAJQZP010000040">
    <property type="protein sequence ID" value="CAG4934349.1"/>
    <property type="molecule type" value="Genomic_DNA"/>
</dbReference>
<protein>
    <submittedName>
        <fullName evidence="1">(apollo) hypothetical protein</fullName>
    </submittedName>
</protein>
<evidence type="ECO:0000313" key="1">
    <source>
        <dbReference type="EMBL" id="CAG4934349.1"/>
    </source>
</evidence>
<sequence>MESPNAPEQARESCSWSGRMWWRTLLTVGGRASGWAGGQAVPGVAQAQRAVERLVQLQRGHGAAAAGAGSRRLYVRPHCKRASDSLTRGPRFFQTVFSGAGAGRAPPIAAAAHRRPPPPPIHPPPPALIYVPYIKRVFREPLWIFLALYIRLFRPERGLNFSGLRDVLTGIKLL</sequence>
<accession>A0A8S3W123</accession>
<keyword evidence="2" id="KW-1185">Reference proteome</keyword>
<evidence type="ECO:0000313" key="2">
    <source>
        <dbReference type="Proteomes" id="UP000691718"/>
    </source>
</evidence>
<dbReference type="Proteomes" id="UP000691718">
    <property type="component" value="Unassembled WGS sequence"/>
</dbReference>
<comment type="caution">
    <text evidence="1">The sequence shown here is derived from an EMBL/GenBank/DDBJ whole genome shotgun (WGS) entry which is preliminary data.</text>
</comment>
<organism evidence="1 2">
    <name type="scientific">Parnassius apollo</name>
    <name type="common">Apollo butterfly</name>
    <name type="synonym">Papilio apollo</name>
    <dbReference type="NCBI Taxonomy" id="110799"/>
    <lineage>
        <taxon>Eukaryota</taxon>
        <taxon>Metazoa</taxon>
        <taxon>Ecdysozoa</taxon>
        <taxon>Arthropoda</taxon>
        <taxon>Hexapoda</taxon>
        <taxon>Insecta</taxon>
        <taxon>Pterygota</taxon>
        <taxon>Neoptera</taxon>
        <taxon>Endopterygota</taxon>
        <taxon>Lepidoptera</taxon>
        <taxon>Glossata</taxon>
        <taxon>Ditrysia</taxon>
        <taxon>Papilionoidea</taxon>
        <taxon>Papilionidae</taxon>
        <taxon>Parnassiinae</taxon>
        <taxon>Parnassini</taxon>
        <taxon>Parnassius</taxon>
        <taxon>Parnassius</taxon>
    </lineage>
</organism>
<dbReference type="AlphaFoldDB" id="A0A8S3W123"/>
<reference evidence="1" key="1">
    <citation type="submission" date="2021-04" db="EMBL/GenBank/DDBJ databases">
        <authorList>
            <person name="Tunstrom K."/>
        </authorList>
    </citation>
    <scope>NUCLEOTIDE SEQUENCE</scope>
</reference>
<dbReference type="OrthoDB" id="7490007at2759"/>
<proteinExistence type="predicted"/>
<name>A0A8S3W123_PARAO</name>